<keyword evidence="1" id="KW-0472">Membrane</keyword>
<evidence type="ECO:0000313" key="5">
    <source>
        <dbReference type="Proteomes" id="UP000614609"/>
    </source>
</evidence>
<dbReference type="RefSeq" id="WP_188873068.1">
    <property type="nucleotide sequence ID" value="NZ_BMOO01000008.1"/>
</dbReference>
<organism evidence="3 5">
    <name type="scientific">Halarchaeum rubridurum</name>
    <dbReference type="NCBI Taxonomy" id="489911"/>
    <lineage>
        <taxon>Archaea</taxon>
        <taxon>Methanobacteriati</taxon>
        <taxon>Methanobacteriota</taxon>
        <taxon>Stenosarchaea group</taxon>
        <taxon>Halobacteria</taxon>
        <taxon>Halobacteriales</taxon>
        <taxon>Halobacteriaceae</taxon>
    </lineage>
</organism>
<reference evidence="3" key="2">
    <citation type="submission" date="2020-09" db="EMBL/GenBank/DDBJ databases">
        <authorList>
            <person name="Sun Q."/>
            <person name="Ohkuma M."/>
        </authorList>
    </citation>
    <scope>NUCLEOTIDE SEQUENCE</scope>
    <source>
        <strain evidence="3">JCM 16108</strain>
    </source>
</reference>
<feature type="transmembrane region" description="Helical" evidence="1">
    <location>
        <begin position="135"/>
        <end position="159"/>
    </location>
</feature>
<evidence type="ECO:0000313" key="3">
    <source>
        <dbReference type="EMBL" id="GGM75238.1"/>
    </source>
</evidence>
<dbReference type="AlphaFoldDB" id="A0A830G4P6"/>
<dbReference type="Pfam" id="PF25231">
    <property type="entry name" value="DUF7847"/>
    <property type="match status" value="1"/>
</dbReference>
<keyword evidence="1" id="KW-0812">Transmembrane</keyword>
<comment type="caution">
    <text evidence="3">The sequence shown here is derived from an EMBL/GenBank/DDBJ whole genome shotgun (WGS) entry which is preliminary data.</text>
</comment>
<reference evidence="3" key="1">
    <citation type="journal article" date="2014" name="Int. J. Syst. Evol. Microbiol.">
        <title>Complete genome sequence of Corynebacterium casei LMG S-19264T (=DSM 44701T), isolated from a smear-ripened cheese.</title>
        <authorList>
            <consortium name="US DOE Joint Genome Institute (JGI-PGF)"/>
            <person name="Walter F."/>
            <person name="Albersmeier A."/>
            <person name="Kalinowski J."/>
            <person name="Ruckert C."/>
        </authorList>
    </citation>
    <scope>NUCLEOTIDE SEQUENCE</scope>
    <source>
        <strain evidence="3">JCM 16108</strain>
    </source>
</reference>
<dbReference type="EMBL" id="JAGGKO010000008">
    <property type="protein sequence ID" value="MBP1955897.1"/>
    <property type="molecule type" value="Genomic_DNA"/>
</dbReference>
<accession>A0A830G4P6</accession>
<protein>
    <recommendedName>
        <fullName evidence="2">DUF7847 domain-containing protein</fullName>
    </recommendedName>
</protein>
<feature type="transmembrane region" description="Helical" evidence="1">
    <location>
        <begin position="192"/>
        <end position="217"/>
    </location>
</feature>
<evidence type="ECO:0000313" key="4">
    <source>
        <dbReference type="EMBL" id="MBP1955897.1"/>
    </source>
</evidence>
<gene>
    <name evidence="3" type="ORF">GCM10009017_26440</name>
    <name evidence="4" type="ORF">J2752_002828</name>
</gene>
<evidence type="ECO:0000259" key="2">
    <source>
        <dbReference type="Pfam" id="PF25231"/>
    </source>
</evidence>
<feature type="transmembrane region" description="Helical" evidence="1">
    <location>
        <begin position="92"/>
        <end position="123"/>
    </location>
</feature>
<keyword evidence="5" id="KW-1185">Reference proteome</keyword>
<dbReference type="OrthoDB" id="241125at2157"/>
<dbReference type="EMBL" id="BMOO01000008">
    <property type="protein sequence ID" value="GGM75238.1"/>
    <property type="molecule type" value="Genomic_DNA"/>
</dbReference>
<proteinExistence type="predicted"/>
<reference evidence="4" key="3">
    <citation type="submission" date="2021-03" db="EMBL/GenBank/DDBJ databases">
        <title>Genomic Encyclopedia of Type Strains, Phase IV (KMG-IV): sequencing the most valuable type-strain genomes for metagenomic binning, comparative biology and taxonomic classification.</title>
        <authorList>
            <person name="Goeker M."/>
        </authorList>
    </citation>
    <scope>NUCLEOTIDE SEQUENCE</scope>
    <source>
        <strain evidence="4">DSM 22443</strain>
    </source>
</reference>
<feature type="transmembrane region" description="Helical" evidence="1">
    <location>
        <begin position="229"/>
        <end position="260"/>
    </location>
</feature>
<sequence length="265" mass="27824">MAVLNALRRTPSALARNPVLFVPILALALVQVPQLALQSINPLLSSVVSFAMSLVFIVVIPFFQGGTIAMANESLDGRTSLQTFITEGKANYVQILVAYLLLVAVSFVLGIIAFFVGLFGGVLVLASGGFESMNLLALGAIAAVVGIVILLYVLFIFFVQFYGQAIVLDDYDAIDGLKHSASVVRHHLVSTLGYAIIGGILGGLLGGIAALGSLLLSPRTASVFHLPELALPIAVLGGFVVLGLTVLLGGFFSVYSVAFYRALTR</sequence>
<evidence type="ECO:0000256" key="1">
    <source>
        <dbReference type="SAM" id="Phobius"/>
    </source>
</evidence>
<keyword evidence="1" id="KW-1133">Transmembrane helix</keyword>
<feature type="domain" description="DUF7847" evidence="2">
    <location>
        <begin position="1"/>
        <end position="263"/>
    </location>
</feature>
<dbReference type="Proteomes" id="UP000765891">
    <property type="component" value="Unassembled WGS sequence"/>
</dbReference>
<dbReference type="Proteomes" id="UP000614609">
    <property type="component" value="Unassembled WGS sequence"/>
</dbReference>
<feature type="transmembrane region" description="Helical" evidence="1">
    <location>
        <begin position="48"/>
        <end position="71"/>
    </location>
</feature>
<dbReference type="InterPro" id="IPR057169">
    <property type="entry name" value="DUF7847"/>
</dbReference>
<name>A0A830G4P6_9EURY</name>